<dbReference type="Proteomes" id="UP000182977">
    <property type="component" value="Chromosome I"/>
</dbReference>
<proteinExistence type="predicted"/>
<gene>
    <name evidence="2" type="ORF">SAMN04488563_6438</name>
</gene>
<keyword evidence="3" id="KW-1185">Reference proteome</keyword>
<reference evidence="3" key="1">
    <citation type="submission" date="2016-10" db="EMBL/GenBank/DDBJ databases">
        <authorList>
            <person name="Varghese N."/>
            <person name="Submissions S."/>
        </authorList>
    </citation>
    <scope>NUCLEOTIDE SEQUENCE [LARGE SCALE GENOMIC DNA]</scope>
    <source>
        <strain evidence="3">DSM 45079</strain>
    </source>
</reference>
<evidence type="ECO:0000259" key="1">
    <source>
        <dbReference type="Pfam" id="PF13643"/>
    </source>
</evidence>
<dbReference type="RefSeq" id="WP_052762432.1">
    <property type="nucleotide sequence ID" value="NZ_KQ061227.1"/>
</dbReference>
<dbReference type="InterPro" id="IPR025285">
    <property type="entry name" value="DUF4145"/>
</dbReference>
<organism evidence="2 3">
    <name type="scientific">Jiangella alkaliphila</name>
    <dbReference type="NCBI Taxonomy" id="419479"/>
    <lineage>
        <taxon>Bacteria</taxon>
        <taxon>Bacillati</taxon>
        <taxon>Actinomycetota</taxon>
        <taxon>Actinomycetes</taxon>
        <taxon>Jiangellales</taxon>
        <taxon>Jiangellaceae</taxon>
        <taxon>Jiangella</taxon>
    </lineage>
</organism>
<dbReference type="EMBL" id="LT629791">
    <property type="protein sequence ID" value="SDU82564.1"/>
    <property type="molecule type" value="Genomic_DNA"/>
</dbReference>
<dbReference type="Pfam" id="PF13643">
    <property type="entry name" value="DUF4145"/>
    <property type="match status" value="1"/>
</dbReference>
<evidence type="ECO:0000313" key="3">
    <source>
        <dbReference type="Proteomes" id="UP000182977"/>
    </source>
</evidence>
<dbReference type="OrthoDB" id="4205792at2"/>
<dbReference type="STRING" id="419479.SAMN04488563_6438"/>
<feature type="domain" description="DUF4145" evidence="1">
    <location>
        <begin position="76"/>
        <end position="165"/>
    </location>
</feature>
<protein>
    <recommendedName>
        <fullName evidence="1">DUF4145 domain-containing protein</fullName>
    </recommendedName>
</protein>
<accession>A0A1H2LNZ5</accession>
<dbReference type="AlphaFoldDB" id="A0A1H2LNZ5"/>
<name>A0A1H2LNZ5_9ACTN</name>
<sequence>MSNFDVQRVAVLTFRNVPGGSVIDETLQAMKCQGCQRVTAVVEQNRRGIHWYPAPGAANLDKQVNERVASCYDEGMRCLGIGANRAAAVMFRSALSLFVKDKGGPDAKAERHLKPALRHMKEDGSLHSSLAEWADHLNQLGNEGAHPEDYDDVTADEAAKLAEFVRHLIRHEYEMPAQLLRARGLLKEDEGASRDAPPDDAAPVIL</sequence>
<evidence type="ECO:0000313" key="2">
    <source>
        <dbReference type="EMBL" id="SDU82564.1"/>
    </source>
</evidence>